<dbReference type="Proteomes" id="UP000248481">
    <property type="component" value="Chromosome 3"/>
</dbReference>
<feature type="region of interest" description="Disordered" evidence="10">
    <location>
        <begin position="539"/>
        <end position="562"/>
    </location>
</feature>
<evidence type="ECO:0000256" key="5">
    <source>
        <dbReference type="ARBA" id="ARBA00054539"/>
    </source>
</evidence>
<evidence type="ECO:0000256" key="6">
    <source>
        <dbReference type="ARBA" id="ARBA00065541"/>
    </source>
</evidence>
<evidence type="ECO:0000256" key="4">
    <source>
        <dbReference type="ARBA" id="ARBA00022884"/>
    </source>
</evidence>
<dbReference type="GeneID" id="110570893"/>
<dbReference type="PANTHER" id="PTHR48026:SF8">
    <property type="entry name" value="RNA-BINDING PROTEIN 44"/>
    <property type="match status" value="1"/>
</dbReference>
<dbReference type="SUPFAM" id="SSF54928">
    <property type="entry name" value="RNA-binding domain, RBD"/>
    <property type="match status" value="1"/>
</dbReference>
<dbReference type="GO" id="GO:0071013">
    <property type="term" value="C:catalytic step 2 spliceosome"/>
    <property type="evidence" value="ECO:0007669"/>
    <property type="project" value="TreeGrafter"/>
</dbReference>
<accession>A0A2Y9G6X3</accession>
<keyword evidence="3" id="KW-0597">Phosphoprotein</keyword>
<evidence type="ECO:0000313" key="12">
    <source>
        <dbReference type="Proteomes" id="UP000248481"/>
    </source>
</evidence>
<feature type="region of interest" description="Disordered" evidence="10">
    <location>
        <begin position="489"/>
        <end position="516"/>
    </location>
</feature>
<dbReference type="PROSITE" id="PS50102">
    <property type="entry name" value="RRM"/>
    <property type="match status" value="1"/>
</dbReference>
<gene>
    <name evidence="13" type="primary">RBM44</name>
</gene>
<organism evidence="12 13">
    <name type="scientific">Neomonachus schauinslandi</name>
    <name type="common">Hawaiian monk seal</name>
    <name type="synonym">Monachus schauinslandi</name>
    <dbReference type="NCBI Taxonomy" id="29088"/>
    <lineage>
        <taxon>Eukaryota</taxon>
        <taxon>Metazoa</taxon>
        <taxon>Chordata</taxon>
        <taxon>Craniata</taxon>
        <taxon>Vertebrata</taxon>
        <taxon>Euteleostomi</taxon>
        <taxon>Mammalia</taxon>
        <taxon>Eutheria</taxon>
        <taxon>Laurasiatheria</taxon>
        <taxon>Carnivora</taxon>
        <taxon>Caniformia</taxon>
        <taxon>Pinnipedia</taxon>
        <taxon>Phocidae</taxon>
        <taxon>Monachinae</taxon>
        <taxon>Monachini</taxon>
        <taxon>Neomonachus</taxon>
    </lineage>
</organism>
<dbReference type="InterPro" id="IPR035979">
    <property type="entry name" value="RBD_domain_sf"/>
</dbReference>
<feature type="compositionally biased region" description="Basic and acidic residues" evidence="10">
    <location>
        <begin position="746"/>
        <end position="761"/>
    </location>
</feature>
<dbReference type="InParanoid" id="A0A2Y9G6X3"/>
<evidence type="ECO:0000256" key="9">
    <source>
        <dbReference type="PROSITE-ProRule" id="PRU00176"/>
    </source>
</evidence>
<feature type="domain" description="RRM" evidence="11">
    <location>
        <begin position="833"/>
        <end position="907"/>
    </location>
</feature>
<evidence type="ECO:0000256" key="3">
    <source>
        <dbReference type="ARBA" id="ARBA00022553"/>
    </source>
</evidence>
<evidence type="ECO:0000313" key="13">
    <source>
        <dbReference type="RefSeq" id="XP_021534638.1"/>
    </source>
</evidence>
<comment type="function">
    <text evidence="5">Component of intercellular bridges during meiosis. Intercellular bridges are evolutionarily conserved structures that connect differentiating germ cells. Not required for fertility.</text>
</comment>
<dbReference type="GO" id="GO:0003730">
    <property type="term" value="F:mRNA 3'-UTR binding"/>
    <property type="evidence" value="ECO:0007669"/>
    <property type="project" value="TreeGrafter"/>
</dbReference>
<dbReference type="RefSeq" id="XP_021534638.1">
    <property type="nucleotide sequence ID" value="XM_021678963.1"/>
</dbReference>
<dbReference type="InterPro" id="IPR000504">
    <property type="entry name" value="RRM_dom"/>
</dbReference>
<evidence type="ECO:0000256" key="8">
    <source>
        <dbReference type="ARBA" id="ARBA00075588"/>
    </source>
</evidence>
<dbReference type="FunFam" id="3.30.70.330:FF:000720">
    <property type="entry name" value="RBM44 isoform 2"/>
    <property type="match status" value="1"/>
</dbReference>
<keyword evidence="2" id="KW-0963">Cytoplasm</keyword>
<proteinExistence type="predicted"/>
<feature type="region of interest" description="Disordered" evidence="10">
    <location>
        <begin position="168"/>
        <end position="187"/>
    </location>
</feature>
<feature type="region of interest" description="Disordered" evidence="10">
    <location>
        <begin position="737"/>
        <end position="761"/>
    </location>
</feature>
<dbReference type="Pfam" id="PF24905">
    <property type="entry name" value="TTC3_9th"/>
    <property type="match status" value="1"/>
</dbReference>
<feature type="compositionally biased region" description="Basic and acidic residues" evidence="10">
    <location>
        <begin position="168"/>
        <end position="181"/>
    </location>
</feature>
<feature type="region of interest" description="Disordered" evidence="10">
    <location>
        <begin position="711"/>
        <end position="730"/>
    </location>
</feature>
<evidence type="ECO:0000256" key="10">
    <source>
        <dbReference type="SAM" id="MobiDB-lite"/>
    </source>
</evidence>
<dbReference type="STRING" id="29088.A0A2Y9G6X3"/>
<comment type="subcellular location">
    <subcellularLocation>
        <location evidence="1">Cytoplasm</location>
    </subcellularLocation>
</comment>
<dbReference type="Gene3D" id="3.30.70.330">
    <property type="match status" value="1"/>
</dbReference>
<sequence length="1056" mass="118465">MQATAVVEIASGKGSHYNGGNIQKDAPSNPKKEDLLLSSNGCNKAKLAFLDDDWDSLALEQRANDKEVSSTDRMDLLELSCTGSPDPNRESMLSQSSEFEDSIDCAFLNETYSIRYSESKLKNESLIRLNSEIDSEMQKREGVFFDILEYQGNKIIGLERTYKVSDDDYKETAEDAQKHDIDEDSQQEYHSAEEQEYISTHLSFDQMKTLNIPNLEVVRLRNSGYEVECASNLEGNHVKLESNCSISLDSIDVYGQEDAPHVSKFQNSLVLREYHEPKHEMCKEQEMSLMYHTVFDEIVLGSSPLENQESQSKSGFLIPQKALKTKMYTGKMKCQIIESKDFCGNAIVENKKSHHLENPSTSQQDKSLQMLLQPCKDCQTSWTSIFDDSVISACGYSHYKSLQNTPNPALDFSVTLPRIAVKDSQAVEDTSLKVADGSTTSKTCFHNIERTRPKLVTDAANGTVTVNQTVDVSTDFRACFTTSRATSARSSVASTSSNTEITMMNKKRPGEWPSEKQRSVACNTDWSCIQDDDDAPGAATEGSLGKSLSVDSSKPNGNFLNKDPLELRKTSAITDLKKHPERECQLSEEPAKSLPSKCCQEIMQRAIKAELHLLNVHYQMCHRHCTDIYKLIVENRAGLNRNLSSNSTKKELGSSLLSVLGDLKVRYESLKEKINKGMPLEDMPPLSVESKLLSTFSTFASTLMKEESHVFSEADPEVDNQSTRDVDVSSSLKKTLSQMSLLSDSSHPKQDALPKEDGLKNGDVDVDLSQLKLDDKDCKNYREISEDWFDAKENLTGVDLSGIQENQIEKDKGDPKFPQEMKNIEPLRKDKGYLIHVGGLCPSVSEADLRSHFQKYQVSEISIYDSSTNYRYASLAFKKNIDAKMAVKEMNGIEINGKSVNVRLVKTPGEYTSPLSYKNGNKVTWNNLERSTNKEISSFSSISRLPRTRPRQLGSEQDSEFFPFDQKGVKKNCKQIESTKLLPDTPTQFIPPNTLNLRSFTKIIKRLAELHPEVHRDRIIDALQEVRINHKGFLNGLSINTIVEMTSSVLKNSASS</sequence>
<protein>
    <recommendedName>
        <fullName evidence="7">RNA-binding protein 44</fullName>
    </recommendedName>
    <alternativeName>
        <fullName evidence="8">RNA-binding motif protein 44</fullName>
    </alternativeName>
</protein>
<keyword evidence="12" id="KW-1185">Reference proteome</keyword>
<keyword evidence="4 9" id="KW-0694">RNA-binding</keyword>
<evidence type="ECO:0000259" key="11">
    <source>
        <dbReference type="PROSITE" id="PS50102"/>
    </source>
</evidence>
<evidence type="ECO:0000256" key="1">
    <source>
        <dbReference type="ARBA" id="ARBA00004496"/>
    </source>
</evidence>
<reference evidence="13" key="1">
    <citation type="submission" date="2025-08" db="UniProtKB">
        <authorList>
            <consortium name="RefSeq"/>
        </authorList>
    </citation>
    <scope>IDENTIFICATION</scope>
    <source>
        <tissue evidence="13">Blood</tissue>
    </source>
</reference>
<dbReference type="PANTHER" id="PTHR48026">
    <property type="entry name" value="HOMOLOGOUS TO DROSOPHILA SQD (SQUID) PROTEIN"/>
    <property type="match status" value="1"/>
</dbReference>
<evidence type="ECO:0000256" key="7">
    <source>
        <dbReference type="ARBA" id="ARBA00067961"/>
    </source>
</evidence>
<dbReference type="CTD" id="375316"/>
<dbReference type="Pfam" id="PF00076">
    <property type="entry name" value="RRM_1"/>
    <property type="match status" value="1"/>
</dbReference>
<evidence type="ECO:0000256" key="2">
    <source>
        <dbReference type="ARBA" id="ARBA00022490"/>
    </source>
</evidence>
<dbReference type="InterPro" id="IPR012677">
    <property type="entry name" value="Nucleotide-bd_a/b_plait_sf"/>
</dbReference>
<dbReference type="SMART" id="SM00360">
    <property type="entry name" value="RRM"/>
    <property type="match status" value="1"/>
</dbReference>
<feature type="compositionally biased region" description="Polar residues" evidence="10">
    <location>
        <begin position="549"/>
        <end position="559"/>
    </location>
</feature>
<dbReference type="KEGG" id="nsu:110570893"/>
<dbReference type="GO" id="GO:0005737">
    <property type="term" value="C:cytoplasm"/>
    <property type="evidence" value="ECO:0007669"/>
    <property type="project" value="UniProtKB-SubCell"/>
</dbReference>
<dbReference type="AlphaFoldDB" id="A0A2Y9G6X3"/>
<comment type="subunit">
    <text evidence="6">Homodimer. Interacts with TEX14.</text>
</comment>
<dbReference type="InterPro" id="IPR056870">
    <property type="entry name" value="TTC3/DZIP3/RBM44-like_helical"/>
</dbReference>
<dbReference type="GO" id="GO:0000398">
    <property type="term" value="P:mRNA splicing, via spliceosome"/>
    <property type="evidence" value="ECO:0007669"/>
    <property type="project" value="TreeGrafter"/>
</dbReference>
<name>A0A2Y9G6X3_NEOSC</name>